<gene>
    <name evidence="1" type="ORF">CHRIB12_LOCUS9742</name>
</gene>
<dbReference type="EMBL" id="CAGKOT010000019">
    <property type="protein sequence ID" value="CAB5363952.1"/>
    <property type="molecule type" value="Genomic_DNA"/>
</dbReference>
<dbReference type="OrthoDB" id="2307242at2759"/>
<comment type="caution">
    <text evidence="1">The sequence shown here is derived from an EMBL/GenBank/DDBJ whole genome shotgun (WGS) entry which is preliminary data.</text>
</comment>
<reference evidence="1" key="1">
    <citation type="submission" date="2020-05" db="EMBL/GenBank/DDBJ databases">
        <authorList>
            <person name="Rincon C."/>
            <person name="Sanders R I."/>
            <person name="Robbins C."/>
            <person name="Chaturvedi A."/>
        </authorList>
    </citation>
    <scope>NUCLEOTIDE SEQUENCE</scope>
    <source>
        <strain evidence="1">CHB12</strain>
    </source>
</reference>
<dbReference type="AlphaFoldDB" id="A0A915Z7D0"/>
<dbReference type="Proteomes" id="UP000684084">
    <property type="component" value="Unassembled WGS sequence"/>
</dbReference>
<protein>
    <submittedName>
        <fullName evidence="1">Uncharacterized protein</fullName>
    </submittedName>
</protein>
<sequence>MAKFWAFTVEGTVTVYLAKFGAPAAIGGSQKTSDTGIVTAKLPKPGRLQPVARLLLNCTVPKSHYNIVKFIFLSSKMLNHTILHLEKETPANLGFVDGVLPTGAGTCRVHNIA</sequence>
<evidence type="ECO:0000313" key="2">
    <source>
        <dbReference type="Proteomes" id="UP000684084"/>
    </source>
</evidence>
<organism evidence="1 2">
    <name type="scientific">Rhizophagus irregularis</name>
    <dbReference type="NCBI Taxonomy" id="588596"/>
    <lineage>
        <taxon>Eukaryota</taxon>
        <taxon>Fungi</taxon>
        <taxon>Fungi incertae sedis</taxon>
        <taxon>Mucoromycota</taxon>
        <taxon>Glomeromycotina</taxon>
        <taxon>Glomeromycetes</taxon>
        <taxon>Glomerales</taxon>
        <taxon>Glomeraceae</taxon>
        <taxon>Rhizophagus</taxon>
    </lineage>
</organism>
<proteinExistence type="predicted"/>
<evidence type="ECO:0000313" key="1">
    <source>
        <dbReference type="EMBL" id="CAB5363952.1"/>
    </source>
</evidence>
<accession>A0A915Z7D0</accession>
<name>A0A915Z7D0_9GLOM</name>